<reference evidence="2" key="1">
    <citation type="journal article" date="2020" name="Stud. Mycol.">
        <title>101 Dothideomycetes genomes: a test case for predicting lifestyles and emergence of pathogens.</title>
        <authorList>
            <person name="Haridas S."/>
            <person name="Albert R."/>
            <person name="Binder M."/>
            <person name="Bloem J."/>
            <person name="Labutti K."/>
            <person name="Salamov A."/>
            <person name="Andreopoulos B."/>
            <person name="Baker S."/>
            <person name="Barry K."/>
            <person name="Bills G."/>
            <person name="Bluhm B."/>
            <person name="Cannon C."/>
            <person name="Castanera R."/>
            <person name="Culley D."/>
            <person name="Daum C."/>
            <person name="Ezra D."/>
            <person name="Gonzalez J."/>
            <person name="Henrissat B."/>
            <person name="Kuo A."/>
            <person name="Liang C."/>
            <person name="Lipzen A."/>
            <person name="Lutzoni F."/>
            <person name="Magnuson J."/>
            <person name="Mondo S."/>
            <person name="Nolan M."/>
            <person name="Ohm R."/>
            <person name="Pangilinan J."/>
            <person name="Park H.-J."/>
            <person name="Ramirez L."/>
            <person name="Alfaro M."/>
            <person name="Sun H."/>
            <person name="Tritt A."/>
            <person name="Yoshinaga Y."/>
            <person name="Zwiers L.-H."/>
            <person name="Turgeon B."/>
            <person name="Goodwin S."/>
            <person name="Spatafora J."/>
            <person name="Crous P."/>
            <person name="Grigoriev I."/>
        </authorList>
    </citation>
    <scope>NUCLEOTIDE SEQUENCE</scope>
    <source>
        <strain evidence="2">CBS 473.64</strain>
    </source>
</reference>
<dbReference type="Proteomes" id="UP000799753">
    <property type="component" value="Unassembled WGS sequence"/>
</dbReference>
<evidence type="ECO:0000313" key="3">
    <source>
        <dbReference type="Proteomes" id="UP000799753"/>
    </source>
</evidence>
<feature type="region of interest" description="Disordered" evidence="1">
    <location>
        <begin position="346"/>
        <end position="410"/>
    </location>
</feature>
<feature type="compositionally biased region" description="Low complexity" evidence="1">
    <location>
        <begin position="251"/>
        <end position="273"/>
    </location>
</feature>
<protein>
    <submittedName>
        <fullName evidence="2">Uncharacterized protein</fullName>
    </submittedName>
</protein>
<name>A0A6A6SCV8_9PLEO</name>
<feature type="compositionally biased region" description="Basic and acidic residues" evidence="1">
    <location>
        <begin position="441"/>
        <end position="465"/>
    </location>
</feature>
<gene>
    <name evidence="2" type="ORF">P280DRAFT_513551</name>
</gene>
<keyword evidence="3" id="KW-1185">Reference proteome</keyword>
<dbReference type="EMBL" id="MU006777">
    <property type="protein sequence ID" value="KAF2645656.1"/>
    <property type="molecule type" value="Genomic_DNA"/>
</dbReference>
<organism evidence="2 3">
    <name type="scientific">Massarina eburnea CBS 473.64</name>
    <dbReference type="NCBI Taxonomy" id="1395130"/>
    <lineage>
        <taxon>Eukaryota</taxon>
        <taxon>Fungi</taxon>
        <taxon>Dikarya</taxon>
        <taxon>Ascomycota</taxon>
        <taxon>Pezizomycotina</taxon>
        <taxon>Dothideomycetes</taxon>
        <taxon>Pleosporomycetidae</taxon>
        <taxon>Pleosporales</taxon>
        <taxon>Massarineae</taxon>
        <taxon>Massarinaceae</taxon>
        <taxon>Massarina</taxon>
    </lineage>
</organism>
<dbReference type="OrthoDB" id="3801279at2759"/>
<dbReference type="AlphaFoldDB" id="A0A6A6SCV8"/>
<feature type="compositionally biased region" description="Low complexity" evidence="1">
    <location>
        <begin position="352"/>
        <end position="363"/>
    </location>
</feature>
<evidence type="ECO:0000313" key="2">
    <source>
        <dbReference type="EMBL" id="KAF2645656.1"/>
    </source>
</evidence>
<feature type="compositionally biased region" description="Low complexity" evidence="1">
    <location>
        <begin position="382"/>
        <end position="400"/>
    </location>
</feature>
<sequence length="522" mass="54474">MRPIIPTTLCAAHAISGAVLIPGSATLLGLEASVSIQPSPSKPAYTQSVRTAPMEQPLANSSSLKSQTISGSSGSKPVVYVTITDYTVVTPTPSKEIRTTSTVHITVTATATIQPSSSSNEVFWRNSTLSVRPSLSTPFLSSPRWYSGPNIDLPTYSMSDGRAIGSSPVSATTTTLSAQKSSTIAATCSTGVASSNPITLNPHANSTAPAFSKTTSMITSSSRHVLTLTATTTVMSDTTTYVPQTSPSRTPKPTLPISSSSSMSSATPTSTSQPSPPSSSTPAVVITPIQQSSTAVVVTPIHLQPTVTASLGKRDDNSATTINFALREEIEEKELPAVAPINTVSRPGRVVSTSSSEASPEATPETEDPAPIPEFEWEADEPTSSSSQAKTTAKATPTPSVADRDEDKNVKTAVISQNARCPYPYPGRHCGAPKTTVVTEVKTKTKSSDKAEKTGQERRGGTEKKGRVKDKKLSWKQTVVLVLSGEAILKMASTRHEPSVTSLAIVETEPAGTVSAETTCGG</sequence>
<feature type="region of interest" description="Disordered" evidence="1">
    <location>
        <begin position="239"/>
        <end position="283"/>
    </location>
</feature>
<proteinExistence type="predicted"/>
<accession>A0A6A6SCV8</accession>
<feature type="region of interest" description="Disordered" evidence="1">
    <location>
        <begin position="437"/>
        <end position="471"/>
    </location>
</feature>
<evidence type="ECO:0000256" key="1">
    <source>
        <dbReference type="SAM" id="MobiDB-lite"/>
    </source>
</evidence>